<accession>A0AAQ3M7H5</accession>
<dbReference type="InterPro" id="IPR000073">
    <property type="entry name" value="AB_hydrolase_1"/>
</dbReference>
<evidence type="ECO:0000313" key="3">
    <source>
        <dbReference type="Proteomes" id="UP001303373"/>
    </source>
</evidence>
<evidence type="ECO:0000313" key="2">
    <source>
        <dbReference type="EMBL" id="WPH03064.1"/>
    </source>
</evidence>
<dbReference type="Gene3D" id="3.40.50.1820">
    <property type="entry name" value="alpha/beta hydrolase"/>
    <property type="match status" value="1"/>
</dbReference>
<reference evidence="2 3" key="1">
    <citation type="submission" date="2023-11" db="EMBL/GenBank/DDBJ databases">
        <title>An acidophilic fungus is an integral part of prey digestion in a carnivorous sundew plant.</title>
        <authorList>
            <person name="Tsai I.J."/>
        </authorList>
    </citation>
    <scope>NUCLEOTIDE SEQUENCE [LARGE SCALE GENOMIC DNA]</scope>
    <source>
        <strain evidence="2">169a</strain>
    </source>
</reference>
<dbReference type="Pfam" id="PF12697">
    <property type="entry name" value="Abhydrolase_6"/>
    <property type="match status" value="1"/>
</dbReference>
<keyword evidence="3" id="KW-1185">Reference proteome</keyword>
<sequence length="252" mass="27363">MSKPTLVLVHGSWHCTAHYAPLETDLTAHGFKCVKVALPSCRGSDQAPLHLSEDIAAVRSAVETELATGNNVVVVAHSFGGNPTNSSLEGLDTRSRTAAGEKTSVTGIVFICALPLPANSNFVEFLKSGTPIHEVQGEFSFPKPDPGPAHFFYNDLSPEEAEKWIDLLKPQSMYVYAENTTYAAYNDIQSYYLYCGQDNAIPYLGQQAIVNLGLAGGAKIKTTLFEEASHSPFLSMPEKTSEYIRNIVNSEC</sequence>
<dbReference type="AlphaFoldDB" id="A0AAQ3M7H5"/>
<evidence type="ECO:0000259" key="1">
    <source>
        <dbReference type="Pfam" id="PF12697"/>
    </source>
</evidence>
<dbReference type="PANTHER" id="PTHR37017">
    <property type="entry name" value="AB HYDROLASE-1 DOMAIN-CONTAINING PROTEIN-RELATED"/>
    <property type="match status" value="1"/>
</dbReference>
<dbReference type="EMBL" id="CP138588">
    <property type="protein sequence ID" value="WPH03064.1"/>
    <property type="molecule type" value="Genomic_DNA"/>
</dbReference>
<dbReference type="InterPro" id="IPR052897">
    <property type="entry name" value="Sec-Metab_Biosynth_Hydrolase"/>
</dbReference>
<organism evidence="2 3">
    <name type="scientific">Acrodontium crateriforme</name>
    <dbReference type="NCBI Taxonomy" id="150365"/>
    <lineage>
        <taxon>Eukaryota</taxon>
        <taxon>Fungi</taxon>
        <taxon>Dikarya</taxon>
        <taxon>Ascomycota</taxon>
        <taxon>Pezizomycotina</taxon>
        <taxon>Dothideomycetes</taxon>
        <taxon>Dothideomycetidae</taxon>
        <taxon>Mycosphaerellales</taxon>
        <taxon>Teratosphaeriaceae</taxon>
        <taxon>Acrodontium</taxon>
    </lineage>
</organism>
<proteinExistence type="predicted"/>
<dbReference type="SUPFAM" id="SSF53474">
    <property type="entry name" value="alpha/beta-Hydrolases"/>
    <property type="match status" value="1"/>
</dbReference>
<protein>
    <recommendedName>
        <fullName evidence="1">AB hydrolase-1 domain-containing protein</fullName>
    </recommendedName>
</protein>
<dbReference type="PANTHER" id="PTHR37017:SF11">
    <property type="entry name" value="ESTERASE_LIPASE_THIOESTERASE DOMAIN-CONTAINING PROTEIN"/>
    <property type="match status" value="1"/>
</dbReference>
<dbReference type="InterPro" id="IPR029058">
    <property type="entry name" value="AB_hydrolase_fold"/>
</dbReference>
<dbReference type="Proteomes" id="UP001303373">
    <property type="component" value="Chromosome 9"/>
</dbReference>
<name>A0AAQ3M7H5_9PEZI</name>
<gene>
    <name evidence="2" type="ORF">R9X50_00593800</name>
</gene>
<feature type="domain" description="AB hydrolase-1" evidence="1">
    <location>
        <begin position="6"/>
        <end position="240"/>
    </location>
</feature>